<evidence type="ECO:0000313" key="2">
    <source>
        <dbReference type="EMBL" id="PFG46730.1"/>
    </source>
</evidence>
<dbReference type="CDD" id="cd04301">
    <property type="entry name" value="NAT_SF"/>
    <property type="match status" value="1"/>
</dbReference>
<comment type="caution">
    <text evidence="2">The sequence shown here is derived from an EMBL/GenBank/DDBJ whole genome shotgun (WGS) entry which is preliminary data.</text>
</comment>
<protein>
    <submittedName>
        <fullName evidence="2">RimJ/RimL family protein N-acetyltransferase</fullName>
    </submittedName>
</protein>
<keyword evidence="2" id="KW-0808">Transferase</keyword>
<dbReference type="Pfam" id="PF00583">
    <property type="entry name" value="Acetyltransf_1"/>
    <property type="match status" value="1"/>
</dbReference>
<dbReference type="PROSITE" id="PS51186">
    <property type="entry name" value="GNAT"/>
    <property type="match status" value="1"/>
</dbReference>
<proteinExistence type="predicted"/>
<dbReference type="Proteomes" id="UP000243542">
    <property type="component" value="Unassembled WGS sequence"/>
</dbReference>
<name>A0A2A9F8A4_9PSEU</name>
<gene>
    <name evidence="2" type="ORF">ATK36_1724</name>
</gene>
<organism evidence="2 3">
    <name type="scientific">Amycolatopsis sulphurea</name>
    <dbReference type="NCBI Taxonomy" id="76022"/>
    <lineage>
        <taxon>Bacteria</taxon>
        <taxon>Bacillati</taxon>
        <taxon>Actinomycetota</taxon>
        <taxon>Actinomycetes</taxon>
        <taxon>Pseudonocardiales</taxon>
        <taxon>Pseudonocardiaceae</taxon>
        <taxon>Amycolatopsis</taxon>
    </lineage>
</organism>
<feature type="domain" description="N-acetyltransferase" evidence="1">
    <location>
        <begin position="18"/>
        <end position="177"/>
    </location>
</feature>
<dbReference type="GO" id="GO:0016747">
    <property type="term" value="F:acyltransferase activity, transferring groups other than amino-acyl groups"/>
    <property type="evidence" value="ECO:0007669"/>
    <property type="project" value="InterPro"/>
</dbReference>
<dbReference type="Gene3D" id="3.40.630.30">
    <property type="match status" value="1"/>
</dbReference>
<sequence length="177" mass="18490">MARCAKLQGVPAAGESEIVVIPLDEPGLGRLLELAAAEADPLEVMPPVTGPAGWTDQRRAAFLAFHRRRSLDPDTAIESTWVIEVDGRTAGAARLKPVSGPSALAVEAGVWLARSVRGRGIGRRVTEVLLESARDGGSARFVVATTTVDNAAAHRLLTGTGADLDVHGGSVDARLEL</sequence>
<dbReference type="SUPFAM" id="SSF55729">
    <property type="entry name" value="Acyl-CoA N-acyltransferases (Nat)"/>
    <property type="match status" value="1"/>
</dbReference>
<accession>A0A2A9F8A4</accession>
<evidence type="ECO:0000313" key="3">
    <source>
        <dbReference type="Proteomes" id="UP000243542"/>
    </source>
</evidence>
<evidence type="ECO:0000259" key="1">
    <source>
        <dbReference type="PROSITE" id="PS51186"/>
    </source>
</evidence>
<dbReference type="InterPro" id="IPR000182">
    <property type="entry name" value="GNAT_dom"/>
</dbReference>
<dbReference type="EMBL" id="PDJK01000002">
    <property type="protein sequence ID" value="PFG46730.1"/>
    <property type="molecule type" value="Genomic_DNA"/>
</dbReference>
<dbReference type="InterPro" id="IPR016181">
    <property type="entry name" value="Acyl_CoA_acyltransferase"/>
</dbReference>
<dbReference type="RefSeq" id="WP_245914520.1">
    <property type="nucleotide sequence ID" value="NZ_JBIAKZ010000005.1"/>
</dbReference>
<keyword evidence="3" id="KW-1185">Reference proteome</keyword>
<reference evidence="2 3" key="1">
    <citation type="submission" date="2017-10" db="EMBL/GenBank/DDBJ databases">
        <title>Sequencing the genomes of 1000 actinobacteria strains.</title>
        <authorList>
            <person name="Klenk H.-P."/>
        </authorList>
    </citation>
    <scope>NUCLEOTIDE SEQUENCE [LARGE SCALE GENOMIC DNA]</scope>
    <source>
        <strain evidence="2 3">DSM 46092</strain>
    </source>
</reference>
<dbReference type="AlphaFoldDB" id="A0A2A9F8A4"/>